<feature type="transmembrane region" description="Helical" evidence="1">
    <location>
        <begin position="92"/>
        <end position="117"/>
    </location>
</feature>
<reference evidence="3" key="1">
    <citation type="submission" date="2022-10" db="EMBL/GenBank/DDBJ databases">
        <title>Whole-Genome Sequencing of Brachybacterium huguangmaarense BRM-3, Isolated from Betula schmidtii.</title>
        <authorList>
            <person name="Haam D."/>
        </authorList>
    </citation>
    <scope>NUCLEOTIDE SEQUENCE</scope>
    <source>
        <strain evidence="3">BRM-3</strain>
    </source>
</reference>
<feature type="transmembrane region" description="Helical" evidence="1">
    <location>
        <begin position="123"/>
        <end position="147"/>
    </location>
</feature>
<keyword evidence="1" id="KW-0812">Transmembrane</keyword>
<feature type="signal peptide" evidence="2">
    <location>
        <begin position="1"/>
        <end position="23"/>
    </location>
</feature>
<evidence type="ECO:0000256" key="2">
    <source>
        <dbReference type="SAM" id="SignalP"/>
    </source>
</evidence>
<dbReference type="RefSeq" id="WP_263593878.1">
    <property type="nucleotide sequence ID" value="NZ_CP107020.1"/>
</dbReference>
<dbReference type="EMBL" id="CP107020">
    <property type="protein sequence ID" value="UYG16665.1"/>
    <property type="molecule type" value="Genomic_DNA"/>
</dbReference>
<dbReference type="Pfam" id="PF11377">
    <property type="entry name" value="DUF3180"/>
    <property type="match status" value="1"/>
</dbReference>
<feature type="transmembrane region" description="Helical" evidence="1">
    <location>
        <begin position="39"/>
        <end position="59"/>
    </location>
</feature>
<feature type="chain" id="PRO_5047312505" evidence="2">
    <location>
        <begin position="24"/>
        <end position="169"/>
    </location>
</feature>
<protein>
    <submittedName>
        <fullName evidence="3">DUF3180 domain-containing protein</fullName>
    </submittedName>
</protein>
<dbReference type="SUPFAM" id="SSF103473">
    <property type="entry name" value="MFS general substrate transporter"/>
    <property type="match status" value="1"/>
</dbReference>
<dbReference type="InterPro" id="IPR021517">
    <property type="entry name" value="DUF3180"/>
</dbReference>
<proteinExistence type="predicted"/>
<dbReference type="InterPro" id="IPR036259">
    <property type="entry name" value="MFS_trans_sf"/>
</dbReference>
<evidence type="ECO:0000313" key="3">
    <source>
        <dbReference type="EMBL" id="UYG16665.1"/>
    </source>
</evidence>
<name>A0ABY6G0Q6_9MICO</name>
<dbReference type="Proteomes" id="UP001164305">
    <property type="component" value="Chromosome"/>
</dbReference>
<evidence type="ECO:0000313" key="4">
    <source>
        <dbReference type="Proteomes" id="UP001164305"/>
    </source>
</evidence>
<evidence type="ECO:0000256" key="1">
    <source>
        <dbReference type="SAM" id="Phobius"/>
    </source>
</evidence>
<organism evidence="3 4">
    <name type="scientific">Brachybacterium huguangmaarense</name>
    <dbReference type="NCBI Taxonomy" id="1652028"/>
    <lineage>
        <taxon>Bacteria</taxon>
        <taxon>Bacillati</taxon>
        <taxon>Actinomycetota</taxon>
        <taxon>Actinomycetes</taxon>
        <taxon>Micrococcales</taxon>
        <taxon>Dermabacteraceae</taxon>
        <taxon>Brachybacterium</taxon>
    </lineage>
</organism>
<keyword evidence="4" id="KW-1185">Reference proteome</keyword>
<keyword evidence="2" id="KW-0732">Signal</keyword>
<gene>
    <name evidence="3" type="ORF">BRM3_13865</name>
</gene>
<keyword evidence="1" id="KW-1133">Transmembrane helix</keyword>
<accession>A0ABY6G0Q6</accession>
<sequence>MKPLNIPWLIVALLAAAAVGALASQLVASHGSAIPVAGWLTGIVLLVLAGVLLLLGLPLRRYLQESEERHRNPTLAPRRHQLDMPTAYRTVLLARAAALTGAIVGGLFAGEALFLLGRGGGDLVQAVLPTSFAALGGIVLGIVGVIVERWGTLPPEDGGNATESTGTRA</sequence>
<keyword evidence="1" id="KW-0472">Membrane</keyword>